<feature type="domain" description="HTH araC/xylS-type" evidence="4">
    <location>
        <begin position="8"/>
        <end position="106"/>
    </location>
</feature>
<keyword evidence="1" id="KW-0805">Transcription regulation</keyword>
<evidence type="ECO:0000313" key="6">
    <source>
        <dbReference type="Proteomes" id="UP000199662"/>
    </source>
</evidence>
<dbReference type="Gene3D" id="3.20.80.10">
    <property type="entry name" value="Regulatory factor, effector binding domain"/>
    <property type="match status" value="1"/>
</dbReference>
<dbReference type="InterPro" id="IPR011256">
    <property type="entry name" value="Reg_factor_effector_dom_sf"/>
</dbReference>
<evidence type="ECO:0000256" key="1">
    <source>
        <dbReference type="ARBA" id="ARBA00023015"/>
    </source>
</evidence>
<protein>
    <submittedName>
        <fullName evidence="5">AraC family transcriptional regulator</fullName>
    </submittedName>
</protein>
<dbReference type="Proteomes" id="UP000199662">
    <property type="component" value="Unassembled WGS sequence"/>
</dbReference>
<dbReference type="SUPFAM" id="SSF46689">
    <property type="entry name" value="Homeodomain-like"/>
    <property type="match status" value="2"/>
</dbReference>
<keyword evidence="6" id="KW-1185">Reference proteome</keyword>
<dbReference type="PANTHER" id="PTHR47504:SF5">
    <property type="entry name" value="RIGHT ORIGIN-BINDING PROTEIN"/>
    <property type="match status" value="1"/>
</dbReference>
<proteinExistence type="predicted"/>
<dbReference type="InterPro" id="IPR050959">
    <property type="entry name" value="MarA-like"/>
</dbReference>
<dbReference type="InterPro" id="IPR029441">
    <property type="entry name" value="Cass2"/>
</dbReference>
<name>A0A1H7D6I9_9FIRM</name>
<dbReference type="SMART" id="SM00871">
    <property type="entry name" value="AraC_E_bind"/>
    <property type="match status" value="1"/>
</dbReference>
<accession>A0A1H7D6I9</accession>
<dbReference type="InterPro" id="IPR009057">
    <property type="entry name" value="Homeodomain-like_sf"/>
</dbReference>
<dbReference type="RefSeq" id="WP_091835840.1">
    <property type="nucleotide sequence ID" value="NZ_FNZK01000030.1"/>
</dbReference>
<dbReference type="STRING" id="84035.SAMN05660742_13012"/>
<keyword evidence="2" id="KW-0238">DNA-binding</keyword>
<gene>
    <name evidence="5" type="ORF">SAMN05660742_13012</name>
</gene>
<dbReference type="SMART" id="SM00342">
    <property type="entry name" value="HTH_ARAC"/>
    <property type="match status" value="1"/>
</dbReference>
<dbReference type="PANTHER" id="PTHR47504">
    <property type="entry name" value="RIGHT ORIGIN-BINDING PROTEIN"/>
    <property type="match status" value="1"/>
</dbReference>
<dbReference type="InterPro" id="IPR018060">
    <property type="entry name" value="HTH_AraC"/>
</dbReference>
<dbReference type="InterPro" id="IPR010499">
    <property type="entry name" value="AraC_E-bd"/>
</dbReference>
<evidence type="ECO:0000259" key="4">
    <source>
        <dbReference type="PROSITE" id="PS01124"/>
    </source>
</evidence>
<evidence type="ECO:0000313" key="5">
    <source>
        <dbReference type="EMBL" id="SEJ96467.1"/>
    </source>
</evidence>
<dbReference type="Gene3D" id="1.10.10.60">
    <property type="entry name" value="Homeodomain-like"/>
    <property type="match status" value="2"/>
</dbReference>
<dbReference type="Pfam" id="PF14526">
    <property type="entry name" value="Cass2"/>
    <property type="match status" value="1"/>
</dbReference>
<keyword evidence="3" id="KW-0804">Transcription</keyword>
<sequence>MNWIAGIQHAIDYIEENIKEELDYDEIAKRAYSSNFHFQRVFGILCGYTLGEYIRARRLALAGMELASSNIKVIDVALKYGYDSPEGFGRAFVKFHGITPSQAKNVGANLKLFSKLSVKLVLEGGYVMDYKLEEKKTFKVMEKVKSFSTKDDLNLKEIPEFWTHSKADGTIETLCGYCGDSEFDGQILGICYGNGCSAEFPYSIASGYNGKMPVPDGFRINEIPARTWAIFKCKGAMPDAIQDLWRKIYTEFFPTSDYVPKNEIDFEAYPDGDMSSLDYESEIWVAVEKQGETK</sequence>
<dbReference type="Pfam" id="PF12833">
    <property type="entry name" value="HTH_18"/>
    <property type="match status" value="1"/>
</dbReference>
<dbReference type="PROSITE" id="PS01124">
    <property type="entry name" value="HTH_ARAC_FAMILY_2"/>
    <property type="match status" value="1"/>
</dbReference>
<evidence type="ECO:0000256" key="2">
    <source>
        <dbReference type="ARBA" id="ARBA00023125"/>
    </source>
</evidence>
<dbReference type="GO" id="GO:0003700">
    <property type="term" value="F:DNA-binding transcription factor activity"/>
    <property type="evidence" value="ECO:0007669"/>
    <property type="project" value="InterPro"/>
</dbReference>
<reference evidence="6" key="1">
    <citation type="submission" date="2016-10" db="EMBL/GenBank/DDBJ databases">
        <authorList>
            <person name="Varghese N."/>
            <person name="Submissions S."/>
        </authorList>
    </citation>
    <scope>NUCLEOTIDE SEQUENCE [LARGE SCALE GENOMIC DNA]</scope>
    <source>
        <strain evidence="6">DSM 2179</strain>
    </source>
</reference>
<dbReference type="SUPFAM" id="SSF55136">
    <property type="entry name" value="Probable bacterial effector-binding domain"/>
    <property type="match status" value="1"/>
</dbReference>
<evidence type="ECO:0000256" key="3">
    <source>
        <dbReference type="ARBA" id="ARBA00023163"/>
    </source>
</evidence>
<dbReference type="GO" id="GO:0043565">
    <property type="term" value="F:sequence-specific DNA binding"/>
    <property type="evidence" value="ECO:0007669"/>
    <property type="project" value="InterPro"/>
</dbReference>
<organism evidence="5 6">
    <name type="scientific">Propionispira arboris</name>
    <dbReference type="NCBI Taxonomy" id="84035"/>
    <lineage>
        <taxon>Bacteria</taxon>
        <taxon>Bacillati</taxon>
        <taxon>Bacillota</taxon>
        <taxon>Negativicutes</taxon>
        <taxon>Selenomonadales</taxon>
        <taxon>Selenomonadaceae</taxon>
        <taxon>Propionispira</taxon>
    </lineage>
</organism>
<dbReference type="AlphaFoldDB" id="A0A1H7D6I9"/>
<dbReference type="EMBL" id="FNZK01000030">
    <property type="protein sequence ID" value="SEJ96467.1"/>
    <property type="molecule type" value="Genomic_DNA"/>
</dbReference>